<keyword evidence="4" id="KW-0274">FAD</keyword>
<dbReference type="SUPFAM" id="SSF56645">
    <property type="entry name" value="Acyl-CoA dehydrogenase NM domain-like"/>
    <property type="match status" value="1"/>
</dbReference>
<dbReference type="Proteomes" id="UP000321039">
    <property type="component" value="Unassembled WGS sequence"/>
</dbReference>
<dbReference type="PANTHER" id="PTHR43884:SF20">
    <property type="entry name" value="ACYL-COA DEHYDROGENASE FADE28"/>
    <property type="match status" value="1"/>
</dbReference>
<dbReference type="GO" id="GO:0050660">
    <property type="term" value="F:flavin adenine dinucleotide binding"/>
    <property type="evidence" value="ECO:0007669"/>
    <property type="project" value="InterPro"/>
</dbReference>
<sequence>MDFGFSDEQRDIRELARQIFSEQVTADRLRAYDEYAEPRFDRDLWQILVDAGLPALAVEERYGGGGFGLMELGLLLEEAGRSIAPLPLVSHCVGGLLPLQRFGSDAQKERWLAPAARGDVLLTAALVEGGSGAHCLPELTTATREGEELVLTGRKLAVPYASQADRILLAARCDNEVALCWLDPSSSGVRLEPCQATSFEPQARLELESVRIPAADVLAWQGGASLLEWLVQRMTVALCCHQLGVADAAMRMAASYTAERQQFGVPVATFQAVGHRMANCYIDVECLRLAGYQACSLLAEEQPATLETRIAKVWAGDVGHRVSYATQHVHGGMGIDRDYPLWRYCLWLRHNEMTLGGSSAQLAAIGAGLAAGEGLFA</sequence>
<dbReference type="PANTHER" id="PTHR43884">
    <property type="entry name" value="ACYL-COA DEHYDROGENASE"/>
    <property type="match status" value="1"/>
</dbReference>
<protein>
    <submittedName>
        <fullName evidence="8">Acyl-CoA dehydrogenase family protein</fullName>
    </submittedName>
</protein>
<reference evidence="8 9" key="1">
    <citation type="submission" date="2019-08" db="EMBL/GenBank/DDBJ databases">
        <title>Parahaliea maris sp. nov., isolated from the surface seawater.</title>
        <authorList>
            <person name="Liu Y."/>
        </authorList>
    </citation>
    <scope>NUCLEOTIDE SEQUENCE [LARGE SCALE GENOMIC DNA]</scope>
    <source>
        <strain evidence="8 9">HSLHS9</strain>
    </source>
</reference>
<evidence type="ECO:0000256" key="2">
    <source>
        <dbReference type="ARBA" id="ARBA00009347"/>
    </source>
</evidence>
<dbReference type="InterPro" id="IPR037069">
    <property type="entry name" value="AcylCoA_DH/ox_N_sf"/>
</dbReference>
<dbReference type="InterPro" id="IPR046373">
    <property type="entry name" value="Acyl-CoA_Oxase/DH_mid-dom_sf"/>
</dbReference>
<evidence type="ECO:0000256" key="4">
    <source>
        <dbReference type="ARBA" id="ARBA00022827"/>
    </source>
</evidence>
<comment type="similarity">
    <text evidence="2">Belongs to the acyl-CoA dehydrogenase family.</text>
</comment>
<dbReference type="Gene3D" id="2.40.110.10">
    <property type="entry name" value="Butyryl-CoA Dehydrogenase, subunit A, domain 2"/>
    <property type="match status" value="1"/>
</dbReference>
<dbReference type="CDD" id="cd00567">
    <property type="entry name" value="ACAD"/>
    <property type="match status" value="1"/>
</dbReference>
<dbReference type="Gene3D" id="1.10.540.10">
    <property type="entry name" value="Acyl-CoA dehydrogenase/oxidase, N-terminal domain"/>
    <property type="match status" value="1"/>
</dbReference>
<dbReference type="Gene3D" id="1.20.140.10">
    <property type="entry name" value="Butyryl-CoA Dehydrogenase, subunit A, domain 3"/>
    <property type="match status" value="1"/>
</dbReference>
<dbReference type="EMBL" id="VRZA01000002">
    <property type="protein sequence ID" value="TXS95672.1"/>
    <property type="molecule type" value="Genomic_DNA"/>
</dbReference>
<comment type="cofactor">
    <cofactor evidence="1">
        <name>FAD</name>
        <dbReference type="ChEBI" id="CHEBI:57692"/>
    </cofactor>
</comment>
<dbReference type="AlphaFoldDB" id="A0A5C9A6S5"/>
<feature type="domain" description="Acyl-CoA dehydrogenase/oxidase C-terminal" evidence="6">
    <location>
        <begin position="229"/>
        <end position="369"/>
    </location>
</feature>
<dbReference type="InterPro" id="IPR013786">
    <property type="entry name" value="AcylCoA_DH/ox_N"/>
</dbReference>
<dbReference type="InterPro" id="IPR009075">
    <property type="entry name" value="AcylCo_DH/oxidase_C"/>
</dbReference>
<dbReference type="InterPro" id="IPR009100">
    <property type="entry name" value="AcylCoA_DH/oxidase_NM_dom_sf"/>
</dbReference>
<accession>A0A5C9A6S5</accession>
<name>A0A5C9A6S5_9GAMM</name>
<evidence type="ECO:0000259" key="7">
    <source>
        <dbReference type="Pfam" id="PF02771"/>
    </source>
</evidence>
<organism evidence="8 9">
    <name type="scientific">Parahaliea maris</name>
    <dbReference type="NCBI Taxonomy" id="2716870"/>
    <lineage>
        <taxon>Bacteria</taxon>
        <taxon>Pseudomonadati</taxon>
        <taxon>Pseudomonadota</taxon>
        <taxon>Gammaproteobacteria</taxon>
        <taxon>Cellvibrionales</taxon>
        <taxon>Halieaceae</taxon>
        <taxon>Parahaliea</taxon>
    </lineage>
</organism>
<dbReference type="GO" id="GO:0003995">
    <property type="term" value="F:acyl-CoA dehydrogenase activity"/>
    <property type="evidence" value="ECO:0007669"/>
    <property type="project" value="TreeGrafter"/>
</dbReference>
<dbReference type="Pfam" id="PF00441">
    <property type="entry name" value="Acyl-CoA_dh_1"/>
    <property type="match status" value="1"/>
</dbReference>
<evidence type="ECO:0000256" key="1">
    <source>
        <dbReference type="ARBA" id="ARBA00001974"/>
    </source>
</evidence>
<dbReference type="InterPro" id="IPR036250">
    <property type="entry name" value="AcylCo_DH-like_C"/>
</dbReference>
<gene>
    <name evidence="8" type="ORF">FV139_07325</name>
</gene>
<dbReference type="RefSeq" id="WP_148067595.1">
    <property type="nucleotide sequence ID" value="NZ_VRZA01000002.1"/>
</dbReference>
<evidence type="ECO:0000256" key="3">
    <source>
        <dbReference type="ARBA" id="ARBA00022630"/>
    </source>
</evidence>
<evidence type="ECO:0000313" key="9">
    <source>
        <dbReference type="Proteomes" id="UP000321039"/>
    </source>
</evidence>
<feature type="domain" description="Acyl-CoA dehydrogenase/oxidase N-terminal" evidence="7">
    <location>
        <begin position="6"/>
        <end position="119"/>
    </location>
</feature>
<comment type="caution">
    <text evidence="8">The sequence shown here is derived from an EMBL/GenBank/DDBJ whole genome shotgun (WGS) entry which is preliminary data.</text>
</comment>
<keyword evidence="5" id="KW-0560">Oxidoreductase</keyword>
<keyword evidence="3" id="KW-0285">Flavoprotein</keyword>
<evidence type="ECO:0000256" key="5">
    <source>
        <dbReference type="ARBA" id="ARBA00023002"/>
    </source>
</evidence>
<proteinExistence type="inferred from homology"/>
<keyword evidence="9" id="KW-1185">Reference proteome</keyword>
<dbReference type="SUPFAM" id="SSF47203">
    <property type="entry name" value="Acyl-CoA dehydrogenase C-terminal domain-like"/>
    <property type="match status" value="1"/>
</dbReference>
<dbReference type="Pfam" id="PF02771">
    <property type="entry name" value="Acyl-CoA_dh_N"/>
    <property type="match status" value="1"/>
</dbReference>
<evidence type="ECO:0000313" key="8">
    <source>
        <dbReference type="EMBL" id="TXS95672.1"/>
    </source>
</evidence>
<evidence type="ECO:0000259" key="6">
    <source>
        <dbReference type="Pfam" id="PF00441"/>
    </source>
</evidence>